<keyword evidence="2" id="KW-1185">Reference proteome</keyword>
<name>A0ACC0BK51_CATRO</name>
<proteinExistence type="predicted"/>
<reference evidence="2" key="1">
    <citation type="journal article" date="2023" name="Nat. Plants">
        <title>Single-cell RNA sequencing provides a high-resolution roadmap for understanding the multicellular compartmentation of specialized metabolism.</title>
        <authorList>
            <person name="Sun S."/>
            <person name="Shen X."/>
            <person name="Li Y."/>
            <person name="Li Y."/>
            <person name="Wang S."/>
            <person name="Li R."/>
            <person name="Zhang H."/>
            <person name="Shen G."/>
            <person name="Guo B."/>
            <person name="Wei J."/>
            <person name="Xu J."/>
            <person name="St-Pierre B."/>
            <person name="Chen S."/>
            <person name="Sun C."/>
        </authorList>
    </citation>
    <scope>NUCLEOTIDE SEQUENCE [LARGE SCALE GENOMIC DNA]</scope>
</reference>
<evidence type="ECO:0000313" key="2">
    <source>
        <dbReference type="Proteomes" id="UP001060085"/>
    </source>
</evidence>
<comment type="caution">
    <text evidence="1">The sequence shown here is derived from an EMBL/GenBank/DDBJ whole genome shotgun (WGS) entry which is preliminary data.</text>
</comment>
<dbReference type="EMBL" id="CM044703">
    <property type="protein sequence ID" value="KAI5672968.1"/>
    <property type="molecule type" value="Genomic_DNA"/>
</dbReference>
<evidence type="ECO:0000313" key="1">
    <source>
        <dbReference type="EMBL" id="KAI5672968.1"/>
    </source>
</evidence>
<dbReference type="Proteomes" id="UP001060085">
    <property type="component" value="Linkage Group LG03"/>
</dbReference>
<sequence>MNYFDKTCSFGAKAMKVEDSGDSEYDIPLFTNATDTTLISSATEKIPPVSTGEELLVPPLNFAMVDYGVFRSGFPDCANFSFLQTLGLRSIIYLCPEPYPVANSEFLNTNGIQLFQFNIDGSKEPFINIPEDLIREALKVVLDEKKRPLLIHCKRGKHRTGCLVGCLRKFQKWCLTSIFDEYRRFAADKARVSDQRFIELFDISSLMQLSLSIPS</sequence>
<accession>A0ACC0BK51</accession>
<organism evidence="1 2">
    <name type="scientific">Catharanthus roseus</name>
    <name type="common">Madagascar periwinkle</name>
    <name type="synonym">Vinca rosea</name>
    <dbReference type="NCBI Taxonomy" id="4058"/>
    <lineage>
        <taxon>Eukaryota</taxon>
        <taxon>Viridiplantae</taxon>
        <taxon>Streptophyta</taxon>
        <taxon>Embryophyta</taxon>
        <taxon>Tracheophyta</taxon>
        <taxon>Spermatophyta</taxon>
        <taxon>Magnoliopsida</taxon>
        <taxon>eudicotyledons</taxon>
        <taxon>Gunneridae</taxon>
        <taxon>Pentapetalae</taxon>
        <taxon>asterids</taxon>
        <taxon>lamiids</taxon>
        <taxon>Gentianales</taxon>
        <taxon>Apocynaceae</taxon>
        <taxon>Rauvolfioideae</taxon>
        <taxon>Vinceae</taxon>
        <taxon>Catharanthinae</taxon>
        <taxon>Catharanthus</taxon>
    </lineage>
</organism>
<gene>
    <name evidence="1" type="ORF">M9H77_13332</name>
</gene>
<protein>
    <submittedName>
        <fullName evidence="1">Uncharacterized protein</fullName>
    </submittedName>
</protein>